<feature type="compositionally biased region" description="Basic and acidic residues" evidence="1">
    <location>
        <begin position="159"/>
        <end position="169"/>
    </location>
</feature>
<accession>A0A5N6THA2</accession>
<keyword evidence="3" id="KW-0648">Protein biosynthesis</keyword>
<feature type="region of interest" description="Disordered" evidence="1">
    <location>
        <begin position="152"/>
        <end position="440"/>
    </location>
</feature>
<feature type="compositionally biased region" description="Polar residues" evidence="1">
    <location>
        <begin position="281"/>
        <end position="308"/>
    </location>
</feature>
<name>A0A5N6THA2_ASPAV</name>
<feature type="compositionally biased region" description="Acidic residues" evidence="1">
    <location>
        <begin position="431"/>
        <end position="440"/>
    </location>
</feature>
<sequence length="440" mass="47911">MAAPALSTGLIDPTKQAEFPIILGDRLTETNGHSRSKLVNIQYNYKTKSATAQQRSSIARSSQSRDHFNLTITDKAPNADQNILTYSYQGSIDPDQSVSEPEERNLVLVFDSHRKAFVLEPVATQLNFNLRAAPAKTEKQVLEQYDQLRTLQEEDPTSGDDRASDHTSGNDDGPADESNPYDYRHFLPKENAEDDKSISDNATPEPQSNTSKANTPLMPATTKPTPSPKPRPKKAQANPLRLPKPAKPAKQDNATPKPNTKPPPRVDKEKEKARPAEENGTVGSTGSPAFENGSSALVSQQPAPSPGSNIIIDGDLIIDMGSPPPSRPAFRVNPAHFSSNNTPANHEEEEDEDIEDLRLPSPAGPGGLPARPQRVGSGPNGPVDEDDVEDDDALAAEMEAAFEESAREEEEARSQQSQQEHTLHQYHAASEDESEVSEEE</sequence>
<feature type="compositionally biased region" description="Low complexity" evidence="1">
    <location>
        <begin position="310"/>
        <end position="319"/>
    </location>
</feature>
<dbReference type="OrthoDB" id="125903at2759"/>
<protein>
    <submittedName>
        <fullName evidence="3">RNA polymerase II transcription elongation factor-domain-containing protein</fullName>
    </submittedName>
</protein>
<gene>
    <name evidence="3" type="ORF">BDV25DRAFT_164552</name>
</gene>
<dbReference type="Proteomes" id="UP000325780">
    <property type="component" value="Unassembled WGS sequence"/>
</dbReference>
<evidence type="ECO:0000256" key="1">
    <source>
        <dbReference type="SAM" id="MobiDB-lite"/>
    </source>
</evidence>
<feature type="compositionally biased region" description="Basic and acidic residues" evidence="1">
    <location>
        <begin position="182"/>
        <end position="198"/>
    </location>
</feature>
<organism evidence="3 4">
    <name type="scientific">Aspergillus avenaceus</name>
    <dbReference type="NCBI Taxonomy" id="36643"/>
    <lineage>
        <taxon>Eukaryota</taxon>
        <taxon>Fungi</taxon>
        <taxon>Dikarya</taxon>
        <taxon>Ascomycota</taxon>
        <taxon>Pezizomycotina</taxon>
        <taxon>Eurotiomycetes</taxon>
        <taxon>Eurotiomycetidae</taxon>
        <taxon>Eurotiales</taxon>
        <taxon>Aspergillaceae</taxon>
        <taxon>Aspergillus</taxon>
        <taxon>Aspergillus subgen. Circumdati</taxon>
    </lineage>
</organism>
<keyword evidence="4" id="KW-1185">Reference proteome</keyword>
<dbReference type="AlphaFoldDB" id="A0A5N6THA2"/>
<dbReference type="InterPro" id="IPR019194">
    <property type="entry name" value="Tscrpt_elong_fac_Eaf_N"/>
</dbReference>
<proteinExistence type="predicted"/>
<feature type="domain" description="Transcription elongation factor Eaf N-terminal" evidence="2">
    <location>
        <begin position="19"/>
        <end position="134"/>
    </location>
</feature>
<evidence type="ECO:0000313" key="4">
    <source>
        <dbReference type="Proteomes" id="UP000325780"/>
    </source>
</evidence>
<reference evidence="3 4" key="1">
    <citation type="submission" date="2019-04" db="EMBL/GenBank/DDBJ databases">
        <title>Friends and foes A comparative genomics study of 23 Aspergillus species from section Flavi.</title>
        <authorList>
            <consortium name="DOE Joint Genome Institute"/>
            <person name="Kjaerbolling I."/>
            <person name="Vesth T."/>
            <person name="Frisvad J.C."/>
            <person name="Nybo J.L."/>
            <person name="Theobald S."/>
            <person name="Kildgaard S."/>
            <person name="Isbrandt T."/>
            <person name="Kuo A."/>
            <person name="Sato A."/>
            <person name="Lyhne E.K."/>
            <person name="Kogle M.E."/>
            <person name="Wiebenga A."/>
            <person name="Kun R.S."/>
            <person name="Lubbers R.J."/>
            <person name="Makela M.R."/>
            <person name="Barry K."/>
            <person name="Chovatia M."/>
            <person name="Clum A."/>
            <person name="Daum C."/>
            <person name="Haridas S."/>
            <person name="He G."/>
            <person name="LaButti K."/>
            <person name="Lipzen A."/>
            <person name="Mondo S."/>
            <person name="Riley R."/>
            <person name="Salamov A."/>
            <person name="Simmons B.A."/>
            <person name="Magnuson J.K."/>
            <person name="Henrissat B."/>
            <person name="Mortensen U.H."/>
            <person name="Larsen T.O."/>
            <person name="Devries R.P."/>
            <person name="Grigoriev I.V."/>
            <person name="Machida M."/>
            <person name="Baker S.E."/>
            <person name="Andersen M.R."/>
        </authorList>
    </citation>
    <scope>NUCLEOTIDE SEQUENCE [LARGE SCALE GENOMIC DNA]</scope>
    <source>
        <strain evidence="3 4">IBT 18842</strain>
    </source>
</reference>
<evidence type="ECO:0000313" key="3">
    <source>
        <dbReference type="EMBL" id="KAE8145509.1"/>
    </source>
</evidence>
<keyword evidence="3" id="KW-0251">Elongation factor</keyword>
<feature type="compositionally biased region" description="Polar residues" evidence="1">
    <location>
        <begin position="199"/>
        <end position="214"/>
    </location>
</feature>
<dbReference type="GO" id="GO:0003746">
    <property type="term" value="F:translation elongation factor activity"/>
    <property type="evidence" value="ECO:0007669"/>
    <property type="project" value="UniProtKB-KW"/>
</dbReference>
<feature type="compositionally biased region" description="Basic and acidic residues" evidence="1">
    <location>
        <begin position="264"/>
        <end position="277"/>
    </location>
</feature>
<dbReference type="Pfam" id="PF09816">
    <property type="entry name" value="EAF"/>
    <property type="match status" value="1"/>
</dbReference>
<evidence type="ECO:0000259" key="2">
    <source>
        <dbReference type="Pfam" id="PF09816"/>
    </source>
</evidence>
<dbReference type="EMBL" id="ML742339">
    <property type="protein sequence ID" value="KAE8145509.1"/>
    <property type="molecule type" value="Genomic_DNA"/>
</dbReference>
<feature type="compositionally biased region" description="Acidic residues" evidence="1">
    <location>
        <begin position="383"/>
        <end position="411"/>
    </location>
</feature>